<feature type="compositionally biased region" description="Basic and acidic residues" evidence="1">
    <location>
        <begin position="1783"/>
        <end position="1804"/>
    </location>
</feature>
<feature type="region of interest" description="Disordered" evidence="1">
    <location>
        <begin position="1"/>
        <end position="39"/>
    </location>
</feature>
<feature type="region of interest" description="Disordered" evidence="1">
    <location>
        <begin position="3577"/>
        <end position="3599"/>
    </location>
</feature>
<proteinExistence type="predicted"/>
<feature type="compositionally biased region" description="Polar residues" evidence="1">
    <location>
        <begin position="1317"/>
        <end position="1338"/>
    </location>
</feature>
<feature type="compositionally biased region" description="Low complexity" evidence="1">
    <location>
        <begin position="1252"/>
        <end position="1264"/>
    </location>
</feature>
<feature type="compositionally biased region" description="Polar residues" evidence="1">
    <location>
        <begin position="3698"/>
        <end position="3707"/>
    </location>
</feature>
<feature type="compositionally biased region" description="Polar residues" evidence="1">
    <location>
        <begin position="1772"/>
        <end position="1782"/>
    </location>
</feature>
<feature type="region of interest" description="Disordered" evidence="1">
    <location>
        <begin position="3465"/>
        <end position="3539"/>
    </location>
</feature>
<feature type="compositionally biased region" description="Basic and acidic residues" evidence="1">
    <location>
        <begin position="1750"/>
        <end position="1767"/>
    </location>
</feature>
<feature type="compositionally biased region" description="Basic and acidic residues" evidence="1">
    <location>
        <begin position="2192"/>
        <end position="2212"/>
    </location>
</feature>
<feature type="compositionally biased region" description="Polar residues" evidence="1">
    <location>
        <begin position="2063"/>
        <end position="2080"/>
    </location>
</feature>
<dbReference type="GeneID" id="114446833"/>
<feature type="compositionally biased region" description="Basic and acidic residues" evidence="1">
    <location>
        <begin position="972"/>
        <end position="1013"/>
    </location>
</feature>
<evidence type="ECO:0000259" key="2">
    <source>
        <dbReference type="Pfam" id="PF15232"/>
    </source>
</evidence>
<feature type="compositionally biased region" description="Basic and acidic residues" evidence="1">
    <location>
        <begin position="3370"/>
        <end position="3379"/>
    </location>
</feature>
<feature type="compositionally biased region" description="Polar residues" evidence="1">
    <location>
        <begin position="3498"/>
        <end position="3516"/>
    </location>
</feature>
<feature type="compositionally biased region" description="Basic and acidic residues" evidence="1">
    <location>
        <begin position="1721"/>
        <end position="1730"/>
    </location>
</feature>
<feature type="compositionally biased region" description="Basic and acidic residues" evidence="1">
    <location>
        <begin position="1279"/>
        <end position="1302"/>
    </location>
</feature>
<feature type="region of interest" description="Disordered" evidence="1">
    <location>
        <begin position="3644"/>
        <end position="3723"/>
    </location>
</feature>
<feature type="region of interest" description="Disordered" evidence="1">
    <location>
        <begin position="330"/>
        <end position="367"/>
    </location>
</feature>
<feature type="compositionally biased region" description="Low complexity" evidence="1">
    <location>
        <begin position="3664"/>
        <end position="3679"/>
    </location>
</feature>
<feature type="compositionally biased region" description="Basic and acidic residues" evidence="1">
    <location>
        <begin position="3465"/>
        <end position="3477"/>
    </location>
</feature>
<dbReference type="GO" id="GO:0030018">
    <property type="term" value="C:Z disc"/>
    <property type="evidence" value="ECO:0007669"/>
    <property type="project" value="TreeGrafter"/>
</dbReference>
<feature type="region of interest" description="Disordered" evidence="1">
    <location>
        <begin position="1235"/>
        <end position="1372"/>
    </location>
</feature>
<feature type="domain" description="DUF4585" evidence="2">
    <location>
        <begin position="3755"/>
        <end position="3809"/>
    </location>
</feature>
<feature type="compositionally biased region" description="Basic and acidic residues" evidence="1">
    <location>
        <begin position="1163"/>
        <end position="1185"/>
    </location>
</feature>
<feature type="compositionally biased region" description="Polar residues" evidence="1">
    <location>
        <begin position="1604"/>
        <end position="1626"/>
    </location>
</feature>
<evidence type="ECO:0000313" key="3">
    <source>
        <dbReference type="Proteomes" id="UP000515145"/>
    </source>
</evidence>
<evidence type="ECO:0000256" key="1">
    <source>
        <dbReference type="SAM" id="MobiDB-lite"/>
    </source>
</evidence>
<dbReference type="RefSeq" id="XP_028278439.1">
    <property type="nucleotide sequence ID" value="XM_028422638.1"/>
</dbReference>
<dbReference type="CTD" id="100341968"/>
<dbReference type="GO" id="GO:0070886">
    <property type="term" value="P:positive regulation of calcineurin-NFAT signaling cascade"/>
    <property type="evidence" value="ECO:0007669"/>
    <property type="project" value="TreeGrafter"/>
</dbReference>
<feature type="compositionally biased region" description="Basic and acidic residues" evidence="1">
    <location>
        <begin position="2463"/>
        <end position="2604"/>
    </location>
</feature>
<feature type="region of interest" description="Disordered" evidence="1">
    <location>
        <begin position="2262"/>
        <end position="3451"/>
    </location>
</feature>
<feature type="region of interest" description="Disordered" evidence="1">
    <location>
        <begin position="1975"/>
        <end position="2013"/>
    </location>
</feature>
<keyword evidence="3" id="KW-1185">Reference proteome</keyword>
<feature type="compositionally biased region" description="Basic residues" evidence="1">
    <location>
        <begin position="8"/>
        <end position="19"/>
    </location>
</feature>
<feature type="compositionally biased region" description="Polar residues" evidence="1">
    <location>
        <begin position="395"/>
        <end position="407"/>
    </location>
</feature>
<protein>
    <submittedName>
        <fullName evidence="4">Cardiac-enriched FHL2-interacting protein isoform X1</fullName>
    </submittedName>
</protein>
<dbReference type="OrthoDB" id="8945866at2759"/>
<feature type="region of interest" description="Disordered" evidence="1">
    <location>
        <begin position="967"/>
        <end position="1014"/>
    </location>
</feature>
<feature type="compositionally biased region" description="Low complexity" evidence="1">
    <location>
        <begin position="22"/>
        <end position="32"/>
    </location>
</feature>
<feature type="compositionally biased region" description="Basic and acidic residues" evidence="1">
    <location>
        <begin position="2101"/>
        <end position="2147"/>
    </location>
</feature>
<feature type="compositionally biased region" description="Basic and acidic residues" evidence="1">
    <location>
        <begin position="2613"/>
        <end position="3285"/>
    </location>
</feature>
<dbReference type="Proteomes" id="UP000515145">
    <property type="component" value="Chromosome 15"/>
</dbReference>
<feature type="compositionally biased region" description="Polar residues" evidence="1">
    <location>
        <begin position="2180"/>
        <end position="2191"/>
    </location>
</feature>
<feature type="compositionally biased region" description="Polar residues" evidence="1">
    <location>
        <begin position="1549"/>
        <end position="1566"/>
    </location>
</feature>
<reference evidence="4" key="1">
    <citation type="submission" date="2025-08" db="UniProtKB">
        <authorList>
            <consortium name="RefSeq"/>
        </authorList>
    </citation>
    <scope>IDENTIFICATION</scope>
</reference>
<feature type="region of interest" description="Disordered" evidence="1">
    <location>
        <begin position="3924"/>
        <end position="3949"/>
    </location>
</feature>
<feature type="region of interest" description="Disordered" evidence="1">
    <location>
        <begin position="1703"/>
        <end position="1917"/>
    </location>
</feature>
<accession>A0A6P7JND7</accession>
<feature type="compositionally biased region" description="Basic and acidic residues" evidence="1">
    <location>
        <begin position="1235"/>
        <end position="1251"/>
    </location>
</feature>
<feature type="region of interest" description="Disordered" evidence="1">
    <location>
        <begin position="1109"/>
        <end position="1134"/>
    </location>
</feature>
<feature type="region of interest" description="Disordered" evidence="1">
    <location>
        <begin position="2030"/>
        <end position="2212"/>
    </location>
</feature>
<feature type="region of interest" description="Disordered" evidence="1">
    <location>
        <begin position="3848"/>
        <end position="3867"/>
    </location>
</feature>
<feature type="compositionally biased region" description="Basic and acidic residues" evidence="1">
    <location>
        <begin position="3292"/>
        <end position="3355"/>
    </location>
</feature>
<dbReference type="PANTHER" id="PTHR33775">
    <property type="entry name" value="CARDIAC-ENRICHED FHL2-INTERACTING PROTEIN-RELATED"/>
    <property type="match status" value="1"/>
</dbReference>
<dbReference type="PANTHER" id="PTHR33775:SF2">
    <property type="entry name" value="CARDIAC-ENRICHED FHL2-INTERACTING PROTEIN"/>
    <property type="match status" value="1"/>
</dbReference>
<gene>
    <name evidence="4" type="primary">c15h10orf71</name>
</gene>
<feature type="region of interest" description="Disordered" evidence="1">
    <location>
        <begin position="1402"/>
        <end position="1474"/>
    </location>
</feature>
<feature type="compositionally biased region" description="Basic and acidic residues" evidence="1">
    <location>
        <begin position="1109"/>
        <end position="1126"/>
    </location>
</feature>
<organism evidence="3 4">
    <name type="scientific">Parambassis ranga</name>
    <name type="common">Indian glassy fish</name>
    <dbReference type="NCBI Taxonomy" id="210632"/>
    <lineage>
        <taxon>Eukaryota</taxon>
        <taxon>Metazoa</taxon>
        <taxon>Chordata</taxon>
        <taxon>Craniata</taxon>
        <taxon>Vertebrata</taxon>
        <taxon>Euteleostomi</taxon>
        <taxon>Actinopterygii</taxon>
        <taxon>Neopterygii</taxon>
        <taxon>Teleostei</taxon>
        <taxon>Neoteleostei</taxon>
        <taxon>Acanthomorphata</taxon>
        <taxon>Ovalentaria</taxon>
        <taxon>Ambassidae</taxon>
        <taxon>Parambassis</taxon>
    </lineage>
</organism>
<feature type="region of interest" description="Disordered" evidence="1">
    <location>
        <begin position="501"/>
        <end position="524"/>
    </location>
</feature>
<feature type="compositionally biased region" description="Basic and acidic residues" evidence="1">
    <location>
        <begin position="1641"/>
        <end position="1654"/>
    </location>
</feature>
<feature type="compositionally biased region" description="Polar residues" evidence="1">
    <location>
        <begin position="2032"/>
        <end position="2048"/>
    </location>
</feature>
<feature type="compositionally biased region" description="Basic and acidic residues" evidence="1">
    <location>
        <begin position="1829"/>
        <end position="1850"/>
    </location>
</feature>
<sequence length="3973" mass="454183">MTSIEKRRSGRKSGSHRKHSDGGYSDTSSGGSFLDENDREVSSLTDRAFRSLCIGDEAVYNDSDLSLSSPCTQRDRQLAFSHSDQDREDTEREELKRAAHENFSLRVQQYGQDWVHGGMYGAEIHRDPQWEVNKDWTHGRVSATFQHSYVETTQQANTLREEQLSFLSNGATELSSQQRRSRSRVSSLIRAFNSEEHRDGAVVDERLREWNDETTWDKSALMSIQRELSEFSTSYQQNYNSGNFYSSEVAAMAHMSHNSAPSFMRSSHSKHSMSAQVNCNSNFFIHSEFSPFRVWRDYNRFPFQHGQVSGFMHCSEYETPMYKELSLEDQQRGPYRGNRHLRSNLAPVVPSAPGRSTSTSTMLQKAAPVEKRCESELAGHYPHRKRAQSLGPNRLPSQRPSTASPTIEMSRRVRDTISSVKALQQKIKMMTAQNITTGVIPDQQERPYSNQNLISISNNIATAAPNVVSSNTSTTPFNISQLLTPFAPAHQEVDFQQYGVSPQPVEHPPVRAESRGATPDVRMSSYKSRATNLLFNLKDNRKRVKSTYSPTKFKGMESVEKSKQPFNQEPRETVIDMPDFPDPYNQLEESRRTIAAAYQYSPGVALNFQPPSVHTGQYPEYSLNDYQPAQMVHHAGFTDFIPENYSSNQLANGQNLYEDLAFASYKKDVIDNLGTLGGNVYTPNPSYTETSRLTAGNNKSREYLISKANAEQPFNETVGRVFTKVERYEQLQDNRQDYNNVSSQDWWRQTNSQDTEQLSVKAVISPWKQEMRKENLPNKEHKDLKKPELVSCSASNQLPQWSCSNENQEYHGQQQLLDYRDKNVLHKYSEENEIKGNYVTQNYYRHTDQEYRSQHASYSTKDRPEAMQETNQRKQYTAIPKIQDMQPIEAKTRFEQNLISDPGNISAPIIPNQMMKDRHLVEVKAEQVMPEPIKAQHTQTVLAKAQQWAQVEQSKAEAAKLILAGQAGSEKVTTEEAKSELTEEERAKQPRETQPERVREDQAEADTTREQRVTVKPRNITGDTREELSKQVKAEQAEAERLKEEHIKIELPNTEQAKMRQAKTEQVIGKRINAEQVEEERVKAGEAEKEAERIRTEKVNVEQTAAECRDAEATKTEQMKETKAEQVKTNAAKVEKVKSDHIKVENVRQAKDQKDSVQVGKMNAEETTAHTTAAKDAKREVRKSEQTTLTQTITEKIQERSAKLTTKLTATKLVKSEPDKVEQVKTELAKAKAELAKIKEKMRSDQKDKARNTAMKEANTTTNNKNEEKKQDQAAQIQQKDESLHSNKRGADDYDRLREKYGLTDAVSTNKTKESTAENNVSSNDFSQTQNTSLNKVETVNKETSNDGPTSRLTADDTENKEGVQSFSEGKETLYVYSESSKEFKLSSADYCFTDADKITNGDSVTDTVKNDSAEKHEALREIDGSQQNDSVFAKVPPVERKPKSTEPNVGPAKDLNFTPPKALSQKDRAQTKQEILTSKIKAHAEKEISAIKEKGFAKRDGIISKSSIKQLAGNVNIRQKPPSLDMSKKPENKVFSINTQKHKMELSGAQNEQVKSVSPPNSATTKPAGATTPLADHLHPQAPQNSLKTNSKEPKQAGKESSILYQEQENQSEITLQNNEQSLKSYQRKEQANHRNISGEQKENPTTDNKKVNLAEPTGVKAAGCKLVMTEKAENKEAAHKDTEPSIGLPVADDSLQIMGIMVTVRERKPSVSTGPENNSAHKESKEHSNSVPDKCPNTDLVLRQGKTSQKDVKSKDTQETEDHAKVRIQSPENEQKTSTLDTRKNAKLQREAQADPFGKKDVPFTVTVPAKNKAETQPLLCKQNTTEPKDCTDKSAKESSTKSIRTDVNENVIAKVMNTGIKNDAETLTKQGVQPPPKEDKTPVINKPKSSTTDGKSAPEKRHESTPPQILNKASSSDTLALKHNETHTGGNNQDDDNVHIDRIAIRVVPVVLERGNVKMVGKHPITTTLSDVVPANDHKHQHTAPSSQEEKVNNENLTPVNTEKKMRDSVEDRLGVQHVLSSVRKLSESLKNSTHQNSVTATSEITPAEQPEEGDYFQVQGLTETSNKQHNNSTSVVDASRERELPELPPNRTAVSNESHKEEKHEAFVFHVDQGKNKTVESDSKSTQEENMKRKNWEAHEKLASKQTDGSTERWSNIENMTGNQTNHIRKHHTENHPGSSERQSLRNSTRESTLKEKPEIKPKPKERVSTIPEISALADYARLKVIVSEDREADTVQELPPNKKEGFFPLIQSRHSRRPVFTADPQDLSVKEKGVPNKTEMNAKVNKEPKAPVFPITEKEHQRTGMFKLGDKERQEKIPPDNKVNHSVFDNVAKNPNHKERNNPPTVQTGQTAIGDTQSQVYQGICQPNNYPVPPATSSSLVNMPRNTSERQTSLDKNVLPQSTVGEMHHRTGNLTPLKKGERTEKQRDKDTGAKTEEGRTDKIKTERTQQTEKNQMSRSEEEKREEAMKIKHMIEESRASLAEEEKRASQREEKRRAREREAVAAKIKEKREKQREAEKISEEEGKGKQKDNKEKTTHEKEIKAQQRGEEMRIKETDEEKRKKAVEKSQAKLREGEEQKKEDRERRRNKMQEEERDAKEGMQGVAKTDIQRRSAQEEQQRRAAQEEQQRRTAEEKKRLSQEEQQRRALLEEQERRVAQEEQQRKATDEQHRRAAQEEQERRAAEEKQRRAAQEEQQRRAALEEQQGRAAQEEQQRRAALEEQQRRMVQEEQQRRAALEEQQRRAAQEEQQRRAAQEEQERRAAEEKQRRAAQEEQQRRAAQEEQQRKATDEQHRRAAQEEQERRAAEETQRRAAQEEQQRRAALEEQQGRAAQEEQQRRAALEEQQRRTVQEEQQRRAALEEQQRRAAQEEQERRAAEEKQRRAAQEEQQRRAAQEEQQRRAAQEEQQRRAAQEEQERRAAEEKQRRAAQEEQERRAAEEKQRRAAQEEQQRRAALEEQQRRAAQEEQQRRAAQEEQQRRAAQEEQERRAAEEKQRRDAQEEHQRRAAQEEQERRAAEEKQRRAAQEEQQRRATLEEQQRKATEEQHRRAAQEKQQRRDAEEKQRRAAQEEEQRRAAEEKQRRAAQEEQERRAALEEHQRRAAEEQHRRAAQEEQQRRDAEEKQRRAAQEEEQRRAAEEKQRRAAQEEQERRAALEEHQRRAAQEEQQRRAAEEKQRRTALEEQQRRAAQEEEQRRAAEEKQRRTALEEQQRRAAQEEEQRRAAQEEQQTRAAQEDPQRRAAQEEQQRRAAEEKQRRQREDEKASHMLAKERIRQEEIKTEQTYTGQERERHYSPDKARHIKENEAALKEKKTQEMLAQREDDIQAKKKKEEELAVHREQVKAAQTEKQRSTPQMDTLQYYAITDSERKPREKQLCSPLPLQHRNNPSGLESNEELASHSRPYRPHAPASPAPSLPRSNTSSPAVGTKPSMFRVKDNTTRGSSSIKSVIPRFHKNFGEDFRVGSPMDRRSERGEEEQEIMRCSAGTPVYPDTGLNQLGSINESSATSSQDYTVPIPHHRPYSRRSIAMDEEDSRSVVSNMSEGMESFATSVADLADIRGLYDYDRPESACSFSSDVSRSLGKPPAVPPKSEKALRRAKRLTTRRIKKELSKAAETEAENEVSGILSSYSTEVRSSNRHAVASPHFSPPVSLTHAPALGSSLPSSQTEHSSSQHSFHASPHATGPISIPVASPHATTPVSLPNVSPHATGPASHLAPPKAVAHVSSSPTLHHANHPAPVTQYQVETSYPQPYPLTQRKVLQDPGSGQYFVVDLPVQVKTKTFFDPETGKYVQLNVRESGQSISRPRQQPQLQCKMQIEAQQQPISQAEKPYVLYQGYHDYPKGYQPAPINNVHSHRSSDPVTLYQQDQQPVREGHSYGYPAPEPEQNSEGRRYSPEKTPYMDTVNNTDKTHKTVYSTYGSQESFPKCDTNSQPAESSVCENDTSAHSRYQPRDIITMSELEDFMEVSDW</sequence>
<feature type="region of interest" description="Disordered" evidence="1">
    <location>
        <begin position="1148"/>
        <end position="1189"/>
    </location>
</feature>
<feature type="region of interest" description="Disordered" evidence="1">
    <location>
        <begin position="1506"/>
        <end position="1658"/>
    </location>
</feature>
<feature type="compositionally biased region" description="Polar residues" evidence="1">
    <location>
        <begin position="2148"/>
        <end position="2170"/>
    </location>
</feature>
<feature type="compositionally biased region" description="Basic and acidic residues" evidence="1">
    <location>
        <begin position="2423"/>
        <end position="2455"/>
    </location>
</feature>
<feature type="compositionally biased region" description="Basic and acidic residues" evidence="1">
    <location>
        <begin position="2301"/>
        <end position="2328"/>
    </location>
</feature>
<name>A0A6P7JND7_9TELE</name>
<dbReference type="InterPro" id="IPR027838">
    <property type="entry name" value="DUF4585"/>
</dbReference>
<feature type="compositionally biased region" description="Polar residues" evidence="1">
    <location>
        <begin position="2347"/>
        <end position="2409"/>
    </location>
</feature>
<feature type="compositionally biased region" description="Polar residues" evidence="1">
    <location>
        <begin position="1908"/>
        <end position="1917"/>
    </location>
</feature>
<feature type="region of interest" description="Disordered" evidence="1">
    <location>
        <begin position="383"/>
        <end position="407"/>
    </location>
</feature>
<feature type="compositionally biased region" description="Polar residues" evidence="1">
    <location>
        <begin position="354"/>
        <end position="363"/>
    </location>
</feature>
<dbReference type="Pfam" id="PF15232">
    <property type="entry name" value="DUF4585"/>
    <property type="match status" value="1"/>
</dbReference>
<feature type="compositionally biased region" description="Basic and acidic residues" evidence="1">
    <location>
        <begin position="1409"/>
        <end position="1424"/>
    </location>
</feature>
<dbReference type="InParanoid" id="A0A6P7JND7"/>
<feature type="region of interest" description="Disordered" evidence="1">
    <location>
        <begin position="3873"/>
        <end position="3911"/>
    </location>
</feature>
<evidence type="ECO:0000313" key="4">
    <source>
        <dbReference type="RefSeq" id="XP_028278439.1"/>
    </source>
</evidence>
<dbReference type="InterPro" id="IPR052303">
    <property type="entry name" value="CEFIP"/>
</dbReference>